<dbReference type="AlphaFoldDB" id="A0A318PSF9"/>
<protein>
    <recommendedName>
        <fullName evidence="1">YhaN AAA domain-containing protein</fullName>
    </recommendedName>
</protein>
<dbReference type="Proteomes" id="UP000248257">
    <property type="component" value="Unassembled WGS sequence"/>
</dbReference>
<accession>A0A318PSF9</accession>
<dbReference type="STRING" id="1220579.GCA_001571345_00601"/>
<name>A0A318PSF9_KOMXY</name>
<dbReference type="RefSeq" id="WP_061271878.1">
    <property type="nucleotide sequence ID" value="NZ_CBCRXN010000012.1"/>
</dbReference>
<dbReference type="InterPro" id="IPR027417">
    <property type="entry name" value="P-loop_NTPase"/>
</dbReference>
<keyword evidence="3" id="KW-1185">Reference proteome</keyword>
<dbReference type="OrthoDB" id="9764467at2"/>
<proteinExistence type="predicted"/>
<dbReference type="Pfam" id="PF13514">
    <property type="entry name" value="AAA_27"/>
    <property type="match status" value="1"/>
</dbReference>
<dbReference type="EMBL" id="NKUC01000003">
    <property type="protein sequence ID" value="PYD58312.1"/>
    <property type="molecule type" value="Genomic_DNA"/>
</dbReference>
<evidence type="ECO:0000313" key="3">
    <source>
        <dbReference type="Proteomes" id="UP000248257"/>
    </source>
</evidence>
<dbReference type="PANTHER" id="PTHR41259:SF1">
    <property type="entry name" value="DOUBLE-STRAND BREAK REPAIR RAD50 ATPASE, PUTATIVE-RELATED"/>
    <property type="match status" value="1"/>
</dbReference>
<sequence length="1182" mass="129045">MHIRNLRIIRYGAIADMELDFGAVPGLHVIHGPNEAGKSTTLSAMTDFLFGIPNQSDAGAVFGNDQIRLEASLMLANGTMLDLRRRKGRTRTLASLDGQPVSDDVLAPALGGMTRERFTALFGLNDETLRSGGAALLRANGDIGRLIVEAGGGLRALMTRLAEIDERRAALFAPRRAAERAFYKASDAFRAAQDSLREASLTHEAYTSHCQQRDESRQHRADFDREQADLRRLHARLEQLAKALPQLHALTRLEAERATLADLAPLPTGMGAEITAALEASAAAQARHETARAQAQRLQRQTDVPPAQARLMAQGARVAHVIALGQVVRRDRAAQPERDAKRQQINLSLASLRQWLNKGPDADLRQFMPARVVLEEIRQMADAQMQWRNTVAALEQQIAQTDLALARKAARLDTLRAQGYDRPVDADASVFAALPAEIKRLEVRRNSLAAFEEKLDARLGALGVATAAALQALPCPDAQAVRAAGEGQQRLHIHNERITQALATERERLASLRPALARLEHAGNTITPDMLHAARAQRDSAWHEIRDAYLGADTTTPPSTRQHNATMLERAIAQADSLSRQLLAQADRLARIEALRHDMAQCTDKIACHERNLTDTAQQIARQWQEFITPFSAIMAHAATPAALGAFVQQRGDVLAEAEQVATERAALEHERIRLAVQRDGLAHLARMMGVDPDLPPAACVEGVTRALRLHASAYEEYDRLRREHDDLLPQRVQLGQQTAVLEAERQQWAARWAPAMQAIGLNADALPVTGRDLADEWAAAPAAIAQLAELDEATARAAAHEAELACGLDGLRPDLALSLPTDAALAAHELEQHWREAEKARHQREALQPERDKANHMVAQGEADVQAATAVIEALQARTHAQGNEALRQLATRLEQRDSMAAVHAQALHTLSCMTDGQSPDQLHAALAGRDGPELQAEIAAMQARQEQLAAARDDAVRTEQHAESALAAFEHNTEAPQAAARREAAITSLHRIVEEYAELTLARNLIAAAMDRVRAQVQDPLVRQAGAFMAQATDGAFSGIQTELDASNEPVVRGVRPDGSTVAVSEMSAGTRDQLFLAFRLASVETYCRTTEPLPFIADDLLVQFDDARSHSTLNVLAEFARTTQVLLFTHHDSIRDMARGMQAKGAAINLLELPALASTRPVAALQERSGIQTSLPHRR</sequence>
<comment type="caution">
    <text evidence="2">The sequence shown here is derived from an EMBL/GenBank/DDBJ whole genome shotgun (WGS) entry which is preliminary data.</text>
</comment>
<evidence type="ECO:0000313" key="2">
    <source>
        <dbReference type="EMBL" id="PYD58312.1"/>
    </source>
</evidence>
<evidence type="ECO:0000259" key="1">
    <source>
        <dbReference type="Pfam" id="PF13514"/>
    </source>
</evidence>
<feature type="domain" description="YhaN AAA" evidence="1">
    <location>
        <begin position="1"/>
        <end position="206"/>
    </location>
</feature>
<organism evidence="2 3">
    <name type="scientific">Komagataeibacter xylinus</name>
    <name type="common">Gluconacetobacter xylinus</name>
    <dbReference type="NCBI Taxonomy" id="28448"/>
    <lineage>
        <taxon>Bacteria</taxon>
        <taxon>Pseudomonadati</taxon>
        <taxon>Pseudomonadota</taxon>
        <taxon>Alphaproteobacteria</taxon>
        <taxon>Acetobacterales</taxon>
        <taxon>Acetobacteraceae</taxon>
        <taxon>Komagataeibacter</taxon>
    </lineage>
</organism>
<dbReference type="PANTHER" id="PTHR41259">
    <property type="entry name" value="DOUBLE-STRAND BREAK REPAIR RAD50 ATPASE, PUTATIVE-RELATED"/>
    <property type="match status" value="1"/>
</dbReference>
<dbReference type="Gene3D" id="3.40.50.300">
    <property type="entry name" value="P-loop containing nucleotide triphosphate hydrolases"/>
    <property type="match status" value="2"/>
</dbReference>
<dbReference type="InterPro" id="IPR038734">
    <property type="entry name" value="YhaN_AAA"/>
</dbReference>
<dbReference type="SUPFAM" id="SSF52540">
    <property type="entry name" value="P-loop containing nucleoside triphosphate hydrolases"/>
    <property type="match status" value="1"/>
</dbReference>
<gene>
    <name evidence="2" type="ORF">CFR75_02825</name>
</gene>
<reference evidence="2 3" key="1">
    <citation type="submission" date="2017-07" db="EMBL/GenBank/DDBJ databases">
        <title>A draft genome sequence of Komagataeibacter xylinus LMG 1515.</title>
        <authorList>
            <person name="Skraban J."/>
            <person name="Cleenwerck I."/>
            <person name="Vandamme P."/>
            <person name="Trcek J."/>
        </authorList>
    </citation>
    <scope>NUCLEOTIDE SEQUENCE [LARGE SCALE GENOMIC DNA]</scope>
    <source>
        <strain evidence="2 3">LMG 1515</strain>
    </source>
</reference>